<protein>
    <recommendedName>
        <fullName evidence="4">Dephospho-CoA kinase</fullName>
    </recommendedName>
</protein>
<dbReference type="SUPFAM" id="SSF52540">
    <property type="entry name" value="P-loop containing nucleoside triphosphate hydrolases"/>
    <property type="match status" value="1"/>
</dbReference>
<dbReference type="AlphaFoldDB" id="X1BGP5"/>
<dbReference type="NCBIfam" id="TIGR00152">
    <property type="entry name" value="dephospho-CoA kinase"/>
    <property type="match status" value="1"/>
</dbReference>
<dbReference type="EMBL" id="BART01015346">
    <property type="protein sequence ID" value="GAG83293.1"/>
    <property type="molecule type" value="Genomic_DNA"/>
</dbReference>
<dbReference type="Gene3D" id="3.40.50.300">
    <property type="entry name" value="P-loop containing nucleotide triphosphate hydrolases"/>
    <property type="match status" value="1"/>
</dbReference>
<evidence type="ECO:0008006" key="4">
    <source>
        <dbReference type="Google" id="ProtNLM"/>
    </source>
</evidence>
<dbReference type="InterPro" id="IPR001977">
    <property type="entry name" value="Depp_CoAkinase"/>
</dbReference>
<reference evidence="3" key="1">
    <citation type="journal article" date="2014" name="Front. Microbiol.">
        <title>High frequency of phylogenetically diverse reductive dehalogenase-homologous genes in deep subseafloor sedimentary metagenomes.</title>
        <authorList>
            <person name="Kawai M."/>
            <person name="Futagami T."/>
            <person name="Toyoda A."/>
            <person name="Takaki Y."/>
            <person name="Nishi S."/>
            <person name="Hori S."/>
            <person name="Arai W."/>
            <person name="Tsubouchi T."/>
            <person name="Morono Y."/>
            <person name="Uchiyama I."/>
            <person name="Ito T."/>
            <person name="Fujiyama A."/>
            <person name="Inagaki F."/>
            <person name="Takami H."/>
        </authorList>
    </citation>
    <scope>NUCLEOTIDE SEQUENCE</scope>
    <source>
        <strain evidence="3">Expedition CK06-06</strain>
    </source>
</reference>
<dbReference type="PANTHER" id="PTHR10695">
    <property type="entry name" value="DEPHOSPHO-COA KINASE-RELATED"/>
    <property type="match status" value="1"/>
</dbReference>
<gene>
    <name evidence="3" type="ORF">S01H4_29826</name>
</gene>
<dbReference type="CDD" id="cd02022">
    <property type="entry name" value="DPCK"/>
    <property type="match status" value="1"/>
</dbReference>
<sequence length="107" mass="12084">MLLVALTGSIATGKTVVAAVFKELGCYVLSSDTIAHELILPQNPAWKKIISRFGNKILNQDQTINRNKLGNLIFSNKEERQFLNSLLHPLVMERKIKLIQSLKKKKI</sequence>
<organism evidence="3">
    <name type="scientific">marine sediment metagenome</name>
    <dbReference type="NCBI Taxonomy" id="412755"/>
    <lineage>
        <taxon>unclassified sequences</taxon>
        <taxon>metagenomes</taxon>
        <taxon>ecological metagenomes</taxon>
    </lineage>
</organism>
<dbReference type="PROSITE" id="PS51219">
    <property type="entry name" value="DPCK"/>
    <property type="match status" value="1"/>
</dbReference>
<name>X1BGP5_9ZZZZ</name>
<evidence type="ECO:0000313" key="3">
    <source>
        <dbReference type="EMBL" id="GAG83293.1"/>
    </source>
</evidence>
<evidence type="ECO:0000256" key="1">
    <source>
        <dbReference type="ARBA" id="ARBA00022741"/>
    </source>
</evidence>
<dbReference type="PANTHER" id="PTHR10695:SF46">
    <property type="entry name" value="BIFUNCTIONAL COENZYME A SYNTHASE-RELATED"/>
    <property type="match status" value="1"/>
</dbReference>
<comment type="caution">
    <text evidence="3">The sequence shown here is derived from an EMBL/GenBank/DDBJ whole genome shotgun (WGS) entry which is preliminary data.</text>
</comment>
<dbReference type="InterPro" id="IPR027417">
    <property type="entry name" value="P-loop_NTPase"/>
</dbReference>
<keyword evidence="2" id="KW-0067">ATP-binding</keyword>
<dbReference type="Pfam" id="PF01121">
    <property type="entry name" value="CoaE"/>
    <property type="match status" value="1"/>
</dbReference>
<accession>X1BGP5</accession>
<dbReference type="GO" id="GO:0015937">
    <property type="term" value="P:coenzyme A biosynthetic process"/>
    <property type="evidence" value="ECO:0007669"/>
    <property type="project" value="InterPro"/>
</dbReference>
<dbReference type="GO" id="GO:0005524">
    <property type="term" value="F:ATP binding"/>
    <property type="evidence" value="ECO:0007669"/>
    <property type="project" value="UniProtKB-KW"/>
</dbReference>
<keyword evidence="1" id="KW-0547">Nucleotide-binding</keyword>
<dbReference type="GO" id="GO:0004140">
    <property type="term" value="F:dephospho-CoA kinase activity"/>
    <property type="evidence" value="ECO:0007669"/>
    <property type="project" value="InterPro"/>
</dbReference>
<evidence type="ECO:0000256" key="2">
    <source>
        <dbReference type="ARBA" id="ARBA00022840"/>
    </source>
</evidence>
<proteinExistence type="predicted"/>